<accession>A0AAP0I2V2</accession>
<dbReference type="Proteomes" id="UP001420932">
    <property type="component" value="Unassembled WGS sequence"/>
</dbReference>
<dbReference type="AlphaFoldDB" id="A0AAP0I2V2"/>
<organism evidence="1 2">
    <name type="scientific">Stephania yunnanensis</name>
    <dbReference type="NCBI Taxonomy" id="152371"/>
    <lineage>
        <taxon>Eukaryota</taxon>
        <taxon>Viridiplantae</taxon>
        <taxon>Streptophyta</taxon>
        <taxon>Embryophyta</taxon>
        <taxon>Tracheophyta</taxon>
        <taxon>Spermatophyta</taxon>
        <taxon>Magnoliopsida</taxon>
        <taxon>Ranunculales</taxon>
        <taxon>Menispermaceae</taxon>
        <taxon>Menispermoideae</taxon>
        <taxon>Cissampelideae</taxon>
        <taxon>Stephania</taxon>
    </lineage>
</organism>
<comment type="caution">
    <text evidence="1">The sequence shown here is derived from an EMBL/GenBank/DDBJ whole genome shotgun (WGS) entry which is preliminary data.</text>
</comment>
<keyword evidence="2" id="KW-1185">Reference proteome</keyword>
<evidence type="ECO:0000313" key="2">
    <source>
        <dbReference type="Proteomes" id="UP001420932"/>
    </source>
</evidence>
<gene>
    <name evidence="1" type="ORF">Syun_022557</name>
</gene>
<dbReference type="EMBL" id="JBBNAF010000010">
    <property type="protein sequence ID" value="KAK9106546.1"/>
    <property type="molecule type" value="Genomic_DNA"/>
</dbReference>
<proteinExistence type="predicted"/>
<name>A0AAP0I2V2_9MAGN</name>
<protein>
    <submittedName>
        <fullName evidence="1">Uncharacterized protein</fullName>
    </submittedName>
</protein>
<sequence>MDPMEGKESIVGANFVSMGMLRSEVRVGVRIEMEWLGRMSWWNEHKAMYGFSEGDFNKFIY</sequence>
<evidence type="ECO:0000313" key="1">
    <source>
        <dbReference type="EMBL" id="KAK9106546.1"/>
    </source>
</evidence>
<reference evidence="1 2" key="1">
    <citation type="submission" date="2024-01" db="EMBL/GenBank/DDBJ databases">
        <title>Genome assemblies of Stephania.</title>
        <authorList>
            <person name="Yang L."/>
        </authorList>
    </citation>
    <scope>NUCLEOTIDE SEQUENCE [LARGE SCALE GENOMIC DNA]</scope>
    <source>
        <strain evidence="1">YNDBR</strain>
        <tissue evidence="1">Leaf</tissue>
    </source>
</reference>